<dbReference type="EMBL" id="MU007111">
    <property type="protein sequence ID" value="KAF2420298.1"/>
    <property type="molecule type" value="Genomic_DNA"/>
</dbReference>
<keyword evidence="1" id="KW-0732">Signal</keyword>
<dbReference type="AlphaFoldDB" id="A0A9P4NG78"/>
<gene>
    <name evidence="2" type="ORF">EJ08DRAFT_683389</name>
</gene>
<proteinExistence type="predicted"/>
<comment type="caution">
    <text evidence="2">The sequence shown here is derived from an EMBL/GenBank/DDBJ whole genome shotgun (WGS) entry which is preliminary data.</text>
</comment>
<feature type="chain" id="PRO_5040260577" evidence="1">
    <location>
        <begin position="19"/>
        <end position="357"/>
    </location>
</feature>
<keyword evidence="3" id="KW-1185">Reference proteome</keyword>
<sequence length="357" mass="40622">MYARSSIWLASIVKLCAHMLWRLDPLQYQMLLEECIAELGKNLGLGTQHEIPSAPNYHESKRTVTVHEMTSQRLPVQILGSDSKTSPTAPENVDFELAPKEDLVVKLYQTPICCTQSVKTCDHEEWVAKRSVTAVRVQRSILADAPAAGMGTRNVFAAMLRGGFREAEKDVIELRDSSTKAMLLLFRICMHTTHFTLYFLVQACDKYNINGEVVDPVELVFLAWKFDRAANFTRITKQIVYETHDTIVADNPTEYEQLSLPTRIKHQMRAARARVRKIFHIELFRGAEALFNATCQCAATTYLDYHRALYSCVIKPFAERQTPVSMHADLESLSKFRMPAKEQCEECESCTSTDVMK</sequence>
<feature type="signal peptide" evidence="1">
    <location>
        <begin position="1"/>
        <end position="18"/>
    </location>
</feature>
<evidence type="ECO:0000313" key="3">
    <source>
        <dbReference type="Proteomes" id="UP000800235"/>
    </source>
</evidence>
<protein>
    <submittedName>
        <fullName evidence="2">Uncharacterized protein</fullName>
    </submittedName>
</protein>
<accession>A0A9P4NG78</accession>
<reference evidence="2" key="1">
    <citation type="journal article" date="2020" name="Stud. Mycol.">
        <title>101 Dothideomycetes genomes: a test case for predicting lifestyles and emergence of pathogens.</title>
        <authorList>
            <person name="Haridas S."/>
            <person name="Albert R."/>
            <person name="Binder M."/>
            <person name="Bloem J."/>
            <person name="Labutti K."/>
            <person name="Salamov A."/>
            <person name="Andreopoulos B."/>
            <person name="Baker S."/>
            <person name="Barry K."/>
            <person name="Bills G."/>
            <person name="Bluhm B."/>
            <person name="Cannon C."/>
            <person name="Castanera R."/>
            <person name="Culley D."/>
            <person name="Daum C."/>
            <person name="Ezra D."/>
            <person name="Gonzalez J."/>
            <person name="Henrissat B."/>
            <person name="Kuo A."/>
            <person name="Liang C."/>
            <person name="Lipzen A."/>
            <person name="Lutzoni F."/>
            <person name="Magnuson J."/>
            <person name="Mondo S."/>
            <person name="Nolan M."/>
            <person name="Ohm R."/>
            <person name="Pangilinan J."/>
            <person name="Park H.-J."/>
            <person name="Ramirez L."/>
            <person name="Alfaro M."/>
            <person name="Sun H."/>
            <person name="Tritt A."/>
            <person name="Yoshinaga Y."/>
            <person name="Zwiers L.-H."/>
            <person name="Turgeon B."/>
            <person name="Goodwin S."/>
            <person name="Spatafora J."/>
            <person name="Crous P."/>
            <person name="Grigoriev I."/>
        </authorList>
    </citation>
    <scope>NUCLEOTIDE SEQUENCE</scope>
    <source>
        <strain evidence="2">CBS 130266</strain>
    </source>
</reference>
<evidence type="ECO:0000313" key="2">
    <source>
        <dbReference type="EMBL" id="KAF2420298.1"/>
    </source>
</evidence>
<organism evidence="2 3">
    <name type="scientific">Tothia fuscella</name>
    <dbReference type="NCBI Taxonomy" id="1048955"/>
    <lineage>
        <taxon>Eukaryota</taxon>
        <taxon>Fungi</taxon>
        <taxon>Dikarya</taxon>
        <taxon>Ascomycota</taxon>
        <taxon>Pezizomycotina</taxon>
        <taxon>Dothideomycetes</taxon>
        <taxon>Pleosporomycetidae</taxon>
        <taxon>Venturiales</taxon>
        <taxon>Cylindrosympodiaceae</taxon>
        <taxon>Tothia</taxon>
    </lineage>
</organism>
<dbReference type="Proteomes" id="UP000800235">
    <property type="component" value="Unassembled WGS sequence"/>
</dbReference>
<name>A0A9P4NG78_9PEZI</name>
<evidence type="ECO:0000256" key="1">
    <source>
        <dbReference type="SAM" id="SignalP"/>
    </source>
</evidence>